<sequence length="85" mass="10106">MKIDENMIKEYIQKALVAHCIQIRDHRNNVLVLNKGVFSFNNHQQPKTIASIETIFLDAFKLTRSIKLDNLEYIRKGSRWYIKNE</sequence>
<dbReference type="OrthoDB" id="1165004at2"/>
<dbReference type="AlphaFoldDB" id="A0A162XVN4"/>
<organism evidence="1 2">
    <name type="scientific">Aquimarina aggregata</name>
    <dbReference type="NCBI Taxonomy" id="1642818"/>
    <lineage>
        <taxon>Bacteria</taxon>
        <taxon>Pseudomonadati</taxon>
        <taxon>Bacteroidota</taxon>
        <taxon>Flavobacteriia</taxon>
        <taxon>Flavobacteriales</taxon>
        <taxon>Flavobacteriaceae</taxon>
        <taxon>Aquimarina</taxon>
    </lineage>
</organism>
<comment type="caution">
    <text evidence="1">The sequence shown here is derived from an EMBL/GenBank/DDBJ whole genome shotgun (WGS) entry which is preliminary data.</text>
</comment>
<name>A0A162XVN4_9FLAO</name>
<evidence type="ECO:0000313" key="2">
    <source>
        <dbReference type="Proteomes" id="UP000076715"/>
    </source>
</evidence>
<dbReference type="EMBL" id="LQRT01000046">
    <property type="protein sequence ID" value="KZS38798.1"/>
    <property type="molecule type" value="Genomic_DNA"/>
</dbReference>
<proteinExistence type="predicted"/>
<reference evidence="1 2" key="1">
    <citation type="submission" date="2016-01" db="EMBL/GenBank/DDBJ databases">
        <title>The draft genome sequence of Aquimarina sp. RZW4-3-2.</title>
        <authorList>
            <person name="Wang Y."/>
        </authorList>
    </citation>
    <scope>NUCLEOTIDE SEQUENCE [LARGE SCALE GENOMIC DNA]</scope>
    <source>
        <strain evidence="1 2">RZW4-3-2</strain>
    </source>
</reference>
<gene>
    <name evidence="1" type="ORF">AWE51_14535</name>
</gene>
<dbReference type="STRING" id="1642818.AWE51_14535"/>
<keyword evidence="2" id="KW-1185">Reference proteome</keyword>
<protein>
    <submittedName>
        <fullName evidence="1">Uncharacterized protein</fullName>
    </submittedName>
</protein>
<evidence type="ECO:0000313" key="1">
    <source>
        <dbReference type="EMBL" id="KZS38798.1"/>
    </source>
</evidence>
<dbReference type="Proteomes" id="UP000076715">
    <property type="component" value="Unassembled WGS sequence"/>
</dbReference>
<accession>A0A162XVN4</accession>
<dbReference type="RefSeq" id="WP_066318570.1">
    <property type="nucleotide sequence ID" value="NZ_LQRT01000046.1"/>
</dbReference>